<accession>A0A8J7MAC7</accession>
<organism evidence="2 3">
    <name type="scientific">Thermohalobaculum xanthum</name>
    <dbReference type="NCBI Taxonomy" id="2753746"/>
    <lineage>
        <taxon>Bacteria</taxon>
        <taxon>Pseudomonadati</taxon>
        <taxon>Pseudomonadota</taxon>
        <taxon>Alphaproteobacteria</taxon>
        <taxon>Rhodobacterales</taxon>
        <taxon>Paracoccaceae</taxon>
        <taxon>Thermohalobaculum</taxon>
    </lineage>
</organism>
<gene>
    <name evidence="2" type="ORF">H0I76_19015</name>
</gene>
<dbReference type="InterPro" id="IPR045795">
    <property type="entry name" value="SLT_4"/>
</dbReference>
<comment type="caution">
    <text evidence="2">The sequence shown here is derived from an EMBL/GenBank/DDBJ whole genome shotgun (WGS) entry which is preliminary data.</text>
</comment>
<sequence>YRKDTGRSGADRDDFDDAADFVGWYMAKSRSSNGLDMNDAFNHYLAYHEGHTGYRRGSWRSKSWLVGAANQVALQANRYRSQLQGC</sequence>
<dbReference type="Proteomes" id="UP000655420">
    <property type="component" value="Unassembled WGS sequence"/>
</dbReference>
<dbReference type="Pfam" id="PF19489">
    <property type="entry name" value="SLT_4"/>
    <property type="match status" value="1"/>
</dbReference>
<evidence type="ECO:0000259" key="1">
    <source>
        <dbReference type="Pfam" id="PF19489"/>
    </source>
</evidence>
<evidence type="ECO:0000313" key="2">
    <source>
        <dbReference type="EMBL" id="MBK0401294.1"/>
    </source>
</evidence>
<feature type="domain" description="Transglycosylase SLT" evidence="1">
    <location>
        <begin position="1"/>
        <end position="86"/>
    </location>
</feature>
<dbReference type="EMBL" id="JAEHHL010000017">
    <property type="protein sequence ID" value="MBK0401294.1"/>
    <property type="molecule type" value="Genomic_DNA"/>
</dbReference>
<keyword evidence="3" id="KW-1185">Reference proteome</keyword>
<protein>
    <submittedName>
        <fullName evidence="2">Lytic transglycosylase</fullName>
    </submittedName>
</protein>
<dbReference type="AlphaFoldDB" id="A0A8J7MAC7"/>
<feature type="non-terminal residue" evidence="2">
    <location>
        <position position="1"/>
    </location>
</feature>
<proteinExistence type="predicted"/>
<reference evidence="2" key="1">
    <citation type="submission" date="2020-12" db="EMBL/GenBank/DDBJ databases">
        <title>Bacterial taxonomy.</title>
        <authorList>
            <person name="Pan X."/>
        </authorList>
    </citation>
    <scope>NUCLEOTIDE SEQUENCE</scope>
    <source>
        <strain evidence="2">M0105</strain>
    </source>
</reference>
<name>A0A8J7MAC7_9RHOB</name>
<evidence type="ECO:0000313" key="3">
    <source>
        <dbReference type="Proteomes" id="UP000655420"/>
    </source>
</evidence>